<organism evidence="3 4">
    <name type="scientific">Halohasta litchfieldiae</name>
    <dbReference type="NCBI Taxonomy" id="1073996"/>
    <lineage>
        <taxon>Archaea</taxon>
        <taxon>Methanobacteriati</taxon>
        <taxon>Methanobacteriota</taxon>
        <taxon>Stenosarchaea group</taxon>
        <taxon>Halobacteria</taxon>
        <taxon>Halobacteriales</taxon>
        <taxon>Haloferacaceae</taxon>
        <taxon>Halohasta</taxon>
    </lineage>
</organism>
<reference evidence="3 4" key="1">
    <citation type="submission" date="2016-10" db="EMBL/GenBank/DDBJ databases">
        <authorList>
            <person name="de Groot N.N."/>
        </authorList>
    </citation>
    <scope>NUCLEOTIDE SEQUENCE [LARGE SCALE GENOMIC DNA]</scope>
    <source>
        <strain evidence="3 4">DSM 22187</strain>
    </source>
</reference>
<dbReference type="SMART" id="SM00857">
    <property type="entry name" value="Resolvase"/>
    <property type="match status" value="1"/>
</dbReference>
<dbReference type="EMBL" id="FNYR01000028">
    <property type="protein sequence ID" value="SEJ18320.1"/>
    <property type="molecule type" value="Genomic_DNA"/>
</dbReference>
<evidence type="ECO:0000259" key="2">
    <source>
        <dbReference type="PROSITE" id="PS51737"/>
    </source>
</evidence>
<proteinExistence type="predicted"/>
<dbReference type="InterPro" id="IPR011109">
    <property type="entry name" value="DNA_bind_recombinase_dom"/>
</dbReference>
<dbReference type="PROSITE" id="PS51737">
    <property type="entry name" value="RECOMBINASE_DNA_BIND"/>
    <property type="match status" value="1"/>
</dbReference>
<sequence>MFVFSDEAESGRNTERPEFQSMLDRARDRLFDVVVFWKLDRFCRSLVDLVKTEEELDELDVGLHSVTEFLDTTNPVGRFNFRNLASAAELESDLTSQRVKLGMYGLARERKWPNKQPPLGYEKVDDGTLRIDTAEAKLVHEIFEMYIQERSMPQVAFLLNEQGKSTKQSDAWCRQSVGKVLRNELYIGHYQIAGFEADVEEYRILPDDLFDKATATRHRFKHAQTQMDKSRKGSKAKRIIDEYRAYQNGDSR</sequence>
<protein>
    <submittedName>
        <fullName evidence="3">Site-specific DNA recombinase</fullName>
    </submittedName>
</protein>
<name>A0A1H6WZR4_9EURY</name>
<keyword evidence="4" id="KW-1185">Reference proteome</keyword>
<feature type="domain" description="Resolvase/invertase-type recombinase catalytic" evidence="1">
    <location>
        <begin position="1"/>
        <end position="110"/>
    </location>
</feature>
<dbReference type="STRING" id="1073996.SAMN05444271_12842"/>
<dbReference type="GO" id="GO:0000150">
    <property type="term" value="F:DNA strand exchange activity"/>
    <property type="evidence" value="ECO:0007669"/>
    <property type="project" value="InterPro"/>
</dbReference>
<accession>A0A1H6WZR4</accession>
<feature type="domain" description="Recombinase" evidence="2">
    <location>
        <begin position="118"/>
        <end position="233"/>
    </location>
</feature>
<gene>
    <name evidence="3" type="ORF">SAMN05444271_12842</name>
</gene>
<dbReference type="InterPro" id="IPR006119">
    <property type="entry name" value="Resolv_N"/>
</dbReference>
<dbReference type="Pfam" id="PF07508">
    <property type="entry name" value="Recombinase"/>
    <property type="match status" value="1"/>
</dbReference>
<dbReference type="InterPro" id="IPR036162">
    <property type="entry name" value="Resolvase-like_N_sf"/>
</dbReference>
<dbReference type="InterPro" id="IPR050639">
    <property type="entry name" value="SSR_resolvase"/>
</dbReference>
<dbReference type="CDD" id="cd03768">
    <property type="entry name" value="SR_ResInv"/>
    <property type="match status" value="1"/>
</dbReference>
<evidence type="ECO:0000313" key="3">
    <source>
        <dbReference type="EMBL" id="SEJ18320.1"/>
    </source>
</evidence>
<dbReference type="InterPro" id="IPR038109">
    <property type="entry name" value="DNA_bind_recomb_sf"/>
</dbReference>
<dbReference type="Gene3D" id="3.90.1750.20">
    <property type="entry name" value="Putative Large Serine Recombinase, Chain B, Domain 2"/>
    <property type="match status" value="1"/>
</dbReference>
<evidence type="ECO:0000259" key="1">
    <source>
        <dbReference type="PROSITE" id="PS51736"/>
    </source>
</evidence>
<dbReference type="PANTHER" id="PTHR30461">
    <property type="entry name" value="DNA-INVERTASE FROM LAMBDOID PROPHAGE"/>
    <property type="match status" value="1"/>
</dbReference>
<dbReference type="Proteomes" id="UP000198888">
    <property type="component" value="Unassembled WGS sequence"/>
</dbReference>
<evidence type="ECO:0000313" key="4">
    <source>
        <dbReference type="Proteomes" id="UP000198888"/>
    </source>
</evidence>
<dbReference type="Gene3D" id="3.40.50.1390">
    <property type="entry name" value="Resolvase, N-terminal catalytic domain"/>
    <property type="match status" value="1"/>
</dbReference>
<dbReference type="AlphaFoldDB" id="A0A1H6WZR4"/>
<dbReference type="Pfam" id="PF00239">
    <property type="entry name" value="Resolvase"/>
    <property type="match status" value="1"/>
</dbReference>
<dbReference type="PROSITE" id="PS51736">
    <property type="entry name" value="RECOMBINASES_3"/>
    <property type="match status" value="1"/>
</dbReference>
<dbReference type="GO" id="GO:0003677">
    <property type="term" value="F:DNA binding"/>
    <property type="evidence" value="ECO:0007669"/>
    <property type="project" value="InterPro"/>
</dbReference>
<dbReference type="SUPFAM" id="SSF53041">
    <property type="entry name" value="Resolvase-like"/>
    <property type="match status" value="1"/>
</dbReference>
<dbReference type="PANTHER" id="PTHR30461:SF23">
    <property type="entry name" value="DNA RECOMBINASE-RELATED"/>
    <property type="match status" value="1"/>
</dbReference>